<dbReference type="AlphaFoldDB" id="A0A0C9W0E4"/>
<evidence type="ECO:0008006" key="3">
    <source>
        <dbReference type="Google" id="ProtNLM"/>
    </source>
</evidence>
<reference evidence="1 2" key="1">
    <citation type="submission" date="2014-04" db="EMBL/GenBank/DDBJ databases">
        <title>Evolutionary Origins and Diversification of the Mycorrhizal Mutualists.</title>
        <authorList>
            <consortium name="DOE Joint Genome Institute"/>
            <consortium name="Mycorrhizal Genomics Consortium"/>
            <person name="Kohler A."/>
            <person name="Kuo A."/>
            <person name="Nagy L.G."/>
            <person name="Floudas D."/>
            <person name="Copeland A."/>
            <person name="Barry K.W."/>
            <person name="Cichocki N."/>
            <person name="Veneault-Fourrey C."/>
            <person name="LaButti K."/>
            <person name="Lindquist E.A."/>
            <person name="Lipzen A."/>
            <person name="Lundell T."/>
            <person name="Morin E."/>
            <person name="Murat C."/>
            <person name="Riley R."/>
            <person name="Ohm R."/>
            <person name="Sun H."/>
            <person name="Tunlid A."/>
            <person name="Henrissat B."/>
            <person name="Grigoriev I.V."/>
            <person name="Hibbett D.S."/>
            <person name="Martin F."/>
        </authorList>
    </citation>
    <scope>NUCLEOTIDE SEQUENCE [LARGE SCALE GENOMIC DNA]</scope>
    <source>
        <strain evidence="1 2">MD-312</strain>
    </source>
</reference>
<feature type="non-terminal residue" evidence="1">
    <location>
        <position position="1"/>
    </location>
</feature>
<sequence>PCGEPLQTREHMLIECPLHDEHRDTLREASQDLVTSDLIGTKEGVEALASFIRCSGAFRKRPPPPIP</sequence>
<accession>A0A0C9W0E4</accession>
<evidence type="ECO:0000313" key="1">
    <source>
        <dbReference type="EMBL" id="KIJ59323.1"/>
    </source>
</evidence>
<keyword evidence="2" id="KW-1185">Reference proteome</keyword>
<organism evidence="1 2">
    <name type="scientific">Hydnomerulius pinastri MD-312</name>
    <dbReference type="NCBI Taxonomy" id="994086"/>
    <lineage>
        <taxon>Eukaryota</taxon>
        <taxon>Fungi</taxon>
        <taxon>Dikarya</taxon>
        <taxon>Basidiomycota</taxon>
        <taxon>Agaricomycotina</taxon>
        <taxon>Agaricomycetes</taxon>
        <taxon>Agaricomycetidae</taxon>
        <taxon>Boletales</taxon>
        <taxon>Boletales incertae sedis</taxon>
        <taxon>Leucogyrophana</taxon>
    </lineage>
</organism>
<protein>
    <recommendedName>
        <fullName evidence="3">Reverse transcriptase zinc-binding domain-containing protein</fullName>
    </recommendedName>
</protein>
<gene>
    <name evidence="1" type="ORF">HYDPIDRAFT_65936</name>
</gene>
<feature type="non-terminal residue" evidence="1">
    <location>
        <position position="67"/>
    </location>
</feature>
<dbReference type="OrthoDB" id="3229437at2759"/>
<dbReference type="Proteomes" id="UP000053820">
    <property type="component" value="Unassembled WGS sequence"/>
</dbReference>
<evidence type="ECO:0000313" key="2">
    <source>
        <dbReference type="Proteomes" id="UP000053820"/>
    </source>
</evidence>
<proteinExistence type="predicted"/>
<name>A0A0C9W0E4_9AGAM</name>
<dbReference type="HOGENOM" id="CLU_163773_3_0_1"/>
<dbReference type="EMBL" id="KN839891">
    <property type="protein sequence ID" value="KIJ59323.1"/>
    <property type="molecule type" value="Genomic_DNA"/>
</dbReference>